<dbReference type="InterPro" id="IPR036278">
    <property type="entry name" value="Sialidase_sf"/>
</dbReference>
<gene>
    <name evidence="2" type="ORF">FYJ85_01360</name>
</gene>
<protein>
    <submittedName>
        <fullName evidence="2">Exo-alpha-sialidase</fullName>
    </submittedName>
</protein>
<feature type="domain" description="Sialidase" evidence="1">
    <location>
        <begin position="47"/>
        <end position="346"/>
    </location>
</feature>
<dbReference type="RefSeq" id="WP_154416753.1">
    <property type="nucleotide sequence ID" value="NZ_VUNS01000001.1"/>
</dbReference>
<evidence type="ECO:0000313" key="2">
    <source>
        <dbReference type="EMBL" id="MST95695.1"/>
    </source>
</evidence>
<dbReference type="Proteomes" id="UP000435649">
    <property type="component" value="Unassembled WGS sequence"/>
</dbReference>
<organism evidence="2 3">
    <name type="scientific">Victivallis lenta</name>
    <dbReference type="NCBI Taxonomy" id="2606640"/>
    <lineage>
        <taxon>Bacteria</taxon>
        <taxon>Pseudomonadati</taxon>
        <taxon>Lentisphaerota</taxon>
        <taxon>Lentisphaeria</taxon>
        <taxon>Victivallales</taxon>
        <taxon>Victivallaceae</taxon>
        <taxon>Victivallis</taxon>
    </lineage>
</organism>
<name>A0A844FYG7_9BACT</name>
<evidence type="ECO:0000259" key="1">
    <source>
        <dbReference type="Pfam" id="PF13088"/>
    </source>
</evidence>
<dbReference type="Pfam" id="PF13088">
    <property type="entry name" value="BNR_2"/>
    <property type="match status" value="1"/>
</dbReference>
<evidence type="ECO:0000313" key="3">
    <source>
        <dbReference type="Proteomes" id="UP000435649"/>
    </source>
</evidence>
<dbReference type="SUPFAM" id="SSF50939">
    <property type="entry name" value="Sialidases"/>
    <property type="match status" value="1"/>
</dbReference>
<dbReference type="CDD" id="cd15482">
    <property type="entry name" value="Sialidase_non-viral"/>
    <property type="match status" value="1"/>
</dbReference>
<dbReference type="EMBL" id="VUNS01000001">
    <property type="protein sequence ID" value="MST95695.1"/>
    <property type="molecule type" value="Genomic_DNA"/>
</dbReference>
<sequence>MDTELFAANPELGRTSPDYVIYVPKGTDERIPDTGNEHFLVFRRKDGTFAAVWTQSGHEGQYNQHIVFAESDASARSWSAPRIIAGEKFDPETGRDMCSWGYPLVSRSGRIYVLYSKHIGVNDVFTHTTGRLAGIYSDDNGKSWSAEAYPDFPRSEYDSPDPAMPGNCITWQKPLRFGDGRYLAGITRWISPARATPSDGNWIHAPSVVDFLRFENLDDDPEIPDLKLTLLTAGKSLRFPIPDDPRGNSLIQEPTLNELPDGRLFAVMRTVAGTAAWSVSADGGESWSEPETLRYGDGLPPVEQPLSPCPCYTLSEGEYVLFYHNHNGHYGPWTAHATETRRPICMAYGKFDPEGRQPVRFSAPLSWIDSDNIELNHRCDLAMYSSFEYVDGRLVLFFPDRKHFLVGKVIDRARLANAVFPKKRA</sequence>
<reference evidence="2 3" key="1">
    <citation type="submission" date="2019-08" db="EMBL/GenBank/DDBJ databases">
        <title>In-depth cultivation of the pig gut microbiome towards novel bacterial diversity and tailored functional studies.</title>
        <authorList>
            <person name="Wylensek D."/>
            <person name="Hitch T.C.A."/>
            <person name="Clavel T."/>
        </authorList>
    </citation>
    <scope>NUCLEOTIDE SEQUENCE [LARGE SCALE GENOMIC DNA]</scope>
    <source>
        <strain evidence="2 3">BBE-744-WT-12</strain>
    </source>
</reference>
<dbReference type="InterPro" id="IPR011040">
    <property type="entry name" value="Sialidase"/>
</dbReference>
<proteinExistence type="predicted"/>
<keyword evidence="3" id="KW-1185">Reference proteome</keyword>
<accession>A0A844FYG7</accession>
<dbReference type="Gene3D" id="2.120.10.10">
    <property type="match status" value="2"/>
</dbReference>
<comment type="caution">
    <text evidence="2">The sequence shown here is derived from an EMBL/GenBank/DDBJ whole genome shotgun (WGS) entry which is preliminary data.</text>
</comment>
<dbReference type="AlphaFoldDB" id="A0A844FYG7"/>